<dbReference type="AlphaFoldDB" id="A0A238ZS89"/>
<name>A0A238ZS89_9FIRM</name>
<protein>
    <submittedName>
        <fullName evidence="1">Uncharacterized protein</fullName>
    </submittedName>
</protein>
<reference evidence="1 2" key="1">
    <citation type="submission" date="2017-06" db="EMBL/GenBank/DDBJ databases">
        <authorList>
            <person name="Kim H.J."/>
            <person name="Triplett B.A."/>
        </authorList>
    </citation>
    <scope>NUCLEOTIDE SEQUENCE [LARGE SCALE GENOMIC DNA]</scope>
    <source>
        <strain evidence="1 2">SCA</strain>
    </source>
</reference>
<evidence type="ECO:0000313" key="1">
    <source>
        <dbReference type="EMBL" id="SNR86210.1"/>
    </source>
</evidence>
<dbReference type="EMBL" id="FZOJ01000001">
    <property type="protein sequence ID" value="SNR86210.1"/>
    <property type="molecule type" value="Genomic_DNA"/>
</dbReference>
<evidence type="ECO:0000313" key="2">
    <source>
        <dbReference type="Proteomes" id="UP000198304"/>
    </source>
</evidence>
<proteinExistence type="predicted"/>
<keyword evidence="2" id="KW-1185">Reference proteome</keyword>
<gene>
    <name evidence="1" type="ORF">SAMN05446037_100177</name>
</gene>
<organism evidence="1 2">
    <name type="scientific">Anaerovirgula multivorans</name>
    <dbReference type="NCBI Taxonomy" id="312168"/>
    <lineage>
        <taxon>Bacteria</taxon>
        <taxon>Bacillati</taxon>
        <taxon>Bacillota</taxon>
        <taxon>Clostridia</taxon>
        <taxon>Peptostreptococcales</taxon>
        <taxon>Natronincolaceae</taxon>
        <taxon>Anaerovirgula</taxon>
    </lineage>
</organism>
<dbReference type="RefSeq" id="WP_089280878.1">
    <property type="nucleotide sequence ID" value="NZ_FZOJ01000001.1"/>
</dbReference>
<sequence length="81" mass="9250">MATYTTNYNLQKPDLTDNANINVINSNMDIIDSAMKNLDFAENFQNHIIDPMPHRMTDGVTTYKYGFKVVDGGLVFEYEPI</sequence>
<dbReference type="OrthoDB" id="1937933at2"/>
<dbReference type="Proteomes" id="UP000198304">
    <property type="component" value="Unassembled WGS sequence"/>
</dbReference>
<accession>A0A238ZS89</accession>